<feature type="non-terminal residue" evidence="2">
    <location>
        <position position="1"/>
    </location>
</feature>
<dbReference type="Proteomes" id="UP000653454">
    <property type="component" value="Unassembled WGS sequence"/>
</dbReference>
<evidence type="ECO:0000313" key="2">
    <source>
        <dbReference type="EMBL" id="CAG9134326.1"/>
    </source>
</evidence>
<organism evidence="2 3">
    <name type="scientific">Plutella xylostella</name>
    <name type="common">Diamondback moth</name>
    <name type="synonym">Plutella maculipennis</name>
    <dbReference type="NCBI Taxonomy" id="51655"/>
    <lineage>
        <taxon>Eukaryota</taxon>
        <taxon>Metazoa</taxon>
        <taxon>Ecdysozoa</taxon>
        <taxon>Arthropoda</taxon>
        <taxon>Hexapoda</taxon>
        <taxon>Insecta</taxon>
        <taxon>Pterygota</taxon>
        <taxon>Neoptera</taxon>
        <taxon>Endopterygota</taxon>
        <taxon>Lepidoptera</taxon>
        <taxon>Glossata</taxon>
        <taxon>Ditrysia</taxon>
        <taxon>Yponomeutoidea</taxon>
        <taxon>Plutellidae</taxon>
        <taxon>Plutella</taxon>
    </lineage>
</organism>
<gene>
    <name evidence="2" type="ORF">PLXY2_LOCUS12599</name>
</gene>
<comment type="caution">
    <text evidence="2">The sequence shown here is derived from an EMBL/GenBank/DDBJ whole genome shotgun (WGS) entry which is preliminary data.</text>
</comment>
<dbReference type="EMBL" id="CAJHNJ030000076">
    <property type="protein sequence ID" value="CAG9134326.1"/>
    <property type="molecule type" value="Genomic_DNA"/>
</dbReference>
<keyword evidence="3" id="KW-1185">Reference proteome</keyword>
<accession>A0A8S4G1N0</accession>
<evidence type="ECO:0000313" key="3">
    <source>
        <dbReference type="Proteomes" id="UP000653454"/>
    </source>
</evidence>
<proteinExistence type="predicted"/>
<reference evidence="2" key="1">
    <citation type="submission" date="2020-11" db="EMBL/GenBank/DDBJ databases">
        <authorList>
            <person name="Whiteford S."/>
        </authorList>
    </citation>
    <scope>NUCLEOTIDE SEQUENCE</scope>
</reference>
<protein>
    <submittedName>
        <fullName evidence="2">(diamondback moth) hypothetical protein</fullName>
    </submittedName>
</protein>
<evidence type="ECO:0000256" key="1">
    <source>
        <dbReference type="SAM" id="MobiDB-lite"/>
    </source>
</evidence>
<sequence length="81" mass="8859">VLWCHWFLRPVGESVGVKNQLSFVVSRSGNPGLRVDGLFSFRRQVSWSRGGRRQVGWSGSSVDGPWGSGDGCGRKRSGADH</sequence>
<name>A0A8S4G1N0_PLUXY</name>
<dbReference type="AlphaFoldDB" id="A0A8S4G1N0"/>
<feature type="region of interest" description="Disordered" evidence="1">
    <location>
        <begin position="52"/>
        <end position="81"/>
    </location>
</feature>